<dbReference type="AlphaFoldDB" id="A0A815H5Y9"/>
<keyword evidence="5" id="KW-1185">Reference proteome</keyword>
<organism evidence="3 5">
    <name type="scientific">Didymodactylos carnosus</name>
    <dbReference type="NCBI Taxonomy" id="1234261"/>
    <lineage>
        <taxon>Eukaryota</taxon>
        <taxon>Metazoa</taxon>
        <taxon>Spiralia</taxon>
        <taxon>Gnathifera</taxon>
        <taxon>Rotifera</taxon>
        <taxon>Eurotatoria</taxon>
        <taxon>Bdelloidea</taxon>
        <taxon>Philodinida</taxon>
        <taxon>Philodinidae</taxon>
        <taxon>Didymodactylos</taxon>
    </lineage>
</organism>
<evidence type="ECO:0000256" key="1">
    <source>
        <dbReference type="PROSITE-ProRule" id="PRU00325"/>
    </source>
</evidence>
<dbReference type="EMBL" id="CAJOBC010062690">
    <property type="protein sequence ID" value="CAF4215275.1"/>
    <property type="molecule type" value="Genomic_DNA"/>
</dbReference>
<dbReference type="PANTHER" id="PTHR31569:SF4">
    <property type="entry name" value="SWIM-TYPE DOMAIN-CONTAINING PROTEIN"/>
    <property type="match status" value="1"/>
</dbReference>
<dbReference type="InterPro" id="IPR052579">
    <property type="entry name" value="Zinc_finger_SWIM"/>
</dbReference>
<feature type="domain" description="SWIM-type" evidence="2">
    <location>
        <begin position="127"/>
        <end position="165"/>
    </location>
</feature>
<keyword evidence="1" id="KW-0863">Zinc-finger</keyword>
<dbReference type="EMBL" id="CAJNOQ010014754">
    <property type="protein sequence ID" value="CAF1347864.1"/>
    <property type="molecule type" value="Genomic_DNA"/>
</dbReference>
<comment type="caution">
    <text evidence="3">The sequence shown here is derived from an EMBL/GenBank/DDBJ whole genome shotgun (WGS) entry which is preliminary data.</text>
</comment>
<proteinExistence type="predicted"/>
<dbReference type="Proteomes" id="UP000663829">
    <property type="component" value="Unassembled WGS sequence"/>
</dbReference>
<dbReference type="InterPro" id="IPR007527">
    <property type="entry name" value="Znf_SWIM"/>
</dbReference>
<evidence type="ECO:0000313" key="5">
    <source>
        <dbReference type="Proteomes" id="UP000663829"/>
    </source>
</evidence>
<dbReference type="GO" id="GO:0008270">
    <property type="term" value="F:zinc ion binding"/>
    <property type="evidence" value="ECO:0007669"/>
    <property type="project" value="UniProtKB-KW"/>
</dbReference>
<evidence type="ECO:0000259" key="2">
    <source>
        <dbReference type="PROSITE" id="PS50966"/>
    </source>
</evidence>
<dbReference type="Proteomes" id="UP000681722">
    <property type="component" value="Unassembled WGS sequence"/>
</dbReference>
<accession>A0A815H5Y9</accession>
<evidence type="ECO:0000313" key="3">
    <source>
        <dbReference type="EMBL" id="CAF1347864.1"/>
    </source>
</evidence>
<gene>
    <name evidence="3" type="ORF">GPM918_LOCUS30756</name>
    <name evidence="4" type="ORF">SRO942_LOCUS31382</name>
</gene>
<dbReference type="PROSITE" id="PS50966">
    <property type="entry name" value="ZF_SWIM"/>
    <property type="match status" value="1"/>
</dbReference>
<dbReference type="Pfam" id="PF04434">
    <property type="entry name" value="SWIM"/>
    <property type="match status" value="1"/>
</dbReference>
<dbReference type="PANTHER" id="PTHR31569">
    <property type="entry name" value="SWIM-TYPE DOMAIN-CONTAINING PROTEIN"/>
    <property type="match status" value="1"/>
</dbReference>
<protein>
    <recommendedName>
        <fullName evidence="2">SWIM-type domain-containing protein</fullName>
    </recommendedName>
</protein>
<keyword evidence="1" id="KW-0479">Metal-binding</keyword>
<reference evidence="3" key="1">
    <citation type="submission" date="2021-02" db="EMBL/GenBank/DDBJ databases">
        <authorList>
            <person name="Nowell W R."/>
        </authorList>
    </citation>
    <scope>NUCLEOTIDE SEQUENCE</scope>
</reference>
<sequence>MWQTKHHKSLFKFGTDTNNHIERFNRILKDYTSPKMYISECVAKLILIVEDAKADEMNININLKQKIYNYDDSALLKRFGSQITSKAIELLRKQNEKLKHKHYFIKEIEESRWKIGHKDEEENHFITTSIVYRNPYEDLLFCNCQFYLQNQLPCRHMIILLDRNTDELYDQANKIQEVFSINKQWLKNPAGYYINEIDD</sequence>
<keyword evidence="1" id="KW-0862">Zinc</keyword>
<evidence type="ECO:0000313" key="4">
    <source>
        <dbReference type="EMBL" id="CAF4215275.1"/>
    </source>
</evidence>
<name>A0A815H5Y9_9BILA</name>